<keyword evidence="2" id="KW-1133">Transmembrane helix</keyword>
<proteinExistence type="predicted"/>
<sequence length="682" mass="78721">MSQALTRRLTERSREHDVEAASEGTADGSKISWTRTIEDEIGELNEKQLIDWARWEGVEHDIVPHTDAGGDAYSIGDAYDGIKCAHEWRIPNPGPYLRYVKHISETWPHLKYLAHWMEVTCAPPKWRYMRHFPGNREERSKKTNVCMIDFMTGQPTRTTRFRDATKLQSGLEASPQSKSVIPTRLIVVEDLSRDLVETLGAFYDVDPLFFLSYIGDYLFHNTRDPWAELPNLDVDLRKSNHFILQYLRARYFLTEKDFEDAEHETGKWNILRRLDSDRSRKRLQKGLLDKTEASSVLTRAKTSLWIKPRQNDEPVTAILLVDPTVSHGKPLWEGYRPFDTTPSMTAWKEDPERYVDAPTRDSLFDDVIYWSQRMSDNDLYRVQKDPRCIALPMYRLVIADWLTTLKYMTTQLGKIEWEFESPHWGENPGDIDSLLKKLSPWRRNVGYYQTMISEATARLFPPAIHAPYHGLQGGNTDPSIEPLSPSPETLSSSTEESGILALYVDFRNIKRQMEEIQVRIKSIENMATNNINIEESRRAVKQNKNLARLTFLASLFIPLQFTSSFLSISPNFTQSTTSIWLFFAIGIPLTLIALLAIELTHPTKDSWTWKKVKASKKWFQTKYGKNSTPQNGKLPQRTASSPATAKPDLRQRRQSAATREKSLSRQVTTLPWINTRQNTKYG</sequence>
<dbReference type="Proteomes" id="UP000016933">
    <property type="component" value="Unassembled WGS sequence"/>
</dbReference>
<dbReference type="STRING" id="675120.N1PG70"/>
<dbReference type="OrthoDB" id="3231000at2759"/>
<evidence type="ECO:0000313" key="4">
    <source>
        <dbReference type="Proteomes" id="UP000016933"/>
    </source>
</evidence>
<organism evidence="3 4">
    <name type="scientific">Dothistroma septosporum (strain NZE10 / CBS 128990)</name>
    <name type="common">Red band needle blight fungus</name>
    <name type="synonym">Mycosphaerella pini</name>
    <dbReference type="NCBI Taxonomy" id="675120"/>
    <lineage>
        <taxon>Eukaryota</taxon>
        <taxon>Fungi</taxon>
        <taxon>Dikarya</taxon>
        <taxon>Ascomycota</taxon>
        <taxon>Pezizomycotina</taxon>
        <taxon>Dothideomycetes</taxon>
        <taxon>Dothideomycetidae</taxon>
        <taxon>Mycosphaerellales</taxon>
        <taxon>Mycosphaerellaceae</taxon>
        <taxon>Dothistroma</taxon>
    </lineage>
</organism>
<keyword evidence="4" id="KW-1185">Reference proteome</keyword>
<dbReference type="OMA" id="PYLAHIK"/>
<name>N1PG70_DOTSN</name>
<dbReference type="AlphaFoldDB" id="N1PG70"/>
<gene>
    <name evidence="3" type="ORF">DOTSEDRAFT_73705</name>
</gene>
<feature type="compositionally biased region" description="Polar residues" evidence="1">
    <location>
        <begin position="623"/>
        <end position="643"/>
    </location>
</feature>
<feature type="region of interest" description="Disordered" evidence="1">
    <location>
        <begin position="622"/>
        <end position="663"/>
    </location>
</feature>
<feature type="transmembrane region" description="Helical" evidence="2">
    <location>
        <begin position="578"/>
        <end position="597"/>
    </location>
</feature>
<dbReference type="eggNOG" id="ENOG502SJAE">
    <property type="taxonomic scope" value="Eukaryota"/>
</dbReference>
<dbReference type="Gene3D" id="1.20.58.340">
    <property type="entry name" value="Magnesium transport protein CorA, transmembrane region"/>
    <property type="match status" value="1"/>
</dbReference>
<evidence type="ECO:0000256" key="2">
    <source>
        <dbReference type="SAM" id="Phobius"/>
    </source>
</evidence>
<reference evidence="3 4" key="2">
    <citation type="journal article" date="2012" name="PLoS Pathog.">
        <title>Diverse lifestyles and strategies of plant pathogenesis encoded in the genomes of eighteen Dothideomycetes fungi.</title>
        <authorList>
            <person name="Ohm R.A."/>
            <person name="Feau N."/>
            <person name="Henrissat B."/>
            <person name="Schoch C.L."/>
            <person name="Horwitz B.A."/>
            <person name="Barry K.W."/>
            <person name="Condon B.J."/>
            <person name="Copeland A.C."/>
            <person name="Dhillon B."/>
            <person name="Glaser F."/>
            <person name="Hesse C.N."/>
            <person name="Kosti I."/>
            <person name="LaButti K."/>
            <person name="Lindquist E.A."/>
            <person name="Lucas S."/>
            <person name="Salamov A.A."/>
            <person name="Bradshaw R.E."/>
            <person name="Ciuffetti L."/>
            <person name="Hamelin R.C."/>
            <person name="Kema G.H.J."/>
            <person name="Lawrence C."/>
            <person name="Scott J.A."/>
            <person name="Spatafora J.W."/>
            <person name="Turgeon B.G."/>
            <person name="de Wit P.J.G.M."/>
            <person name="Zhong S."/>
            <person name="Goodwin S.B."/>
            <person name="Grigoriev I.V."/>
        </authorList>
    </citation>
    <scope>NUCLEOTIDE SEQUENCE [LARGE SCALE GENOMIC DNA]</scope>
    <source>
        <strain evidence="4">NZE10 / CBS 128990</strain>
    </source>
</reference>
<evidence type="ECO:0000313" key="3">
    <source>
        <dbReference type="EMBL" id="EME41372.1"/>
    </source>
</evidence>
<accession>N1PG70</accession>
<protein>
    <submittedName>
        <fullName evidence="3">Uncharacterized protein</fullName>
    </submittedName>
</protein>
<feature type="transmembrane region" description="Helical" evidence="2">
    <location>
        <begin position="546"/>
        <end position="566"/>
    </location>
</feature>
<keyword evidence="2" id="KW-0472">Membrane</keyword>
<evidence type="ECO:0000256" key="1">
    <source>
        <dbReference type="SAM" id="MobiDB-lite"/>
    </source>
</evidence>
<keyword evidence="2" id="KW-0812">Transmembrane</keyword>
<dbReference type="EMBL" id="KB446542">
    <property type="protein sequence ID" value="EME41372.1"/>
    <property type="molecule type" value="Genomic_DNA"/>
</dbReference>
<feature type="region of interest" description="Disordered" evidence="1">
    <location>
        <begin position="1"/>
        <end position="31"/>
    </location>
</feature>
<feature type="compositionally biased region" description="Basic and acidic residues" evidence="1">
    <location>
        <begin position="8"/>
        <end position="19"/>
    </location>
</feature>
<dbReference type="HOGENOM" id="CLU_027742_0_0_1"/>
<reference evidence="4" key="1">
    <citation type="journal article" date="2012" name="PLoS Genet.">
        <title>The genomes of the fungal plant pathogens Cladosporium fulvum and Dothistroma septosporum reveal adaptation to different hosts and lifestyles but also signatures of common ancestry.</title>
        <authorList>
            <person name="de Wit P.J.G.M."/>
            <person name="van der Burgt A."/>
            <person name="Oekmen B."/>
            <person name="Stergiopoulos I."/>
            <person name="Abd-Elsalam K.A."/>
            <person name="Aerts A.L."/>
            <person name="Bahkali A.H."/>
            <person name="Beenen H.G."/>
            <person name="Chettri P."/>
            <person name="Cox M.P."/>
            <person name="Datema E."/>
            <person name="de Vries R.P."/>
            <person name="Dhillon B."/>
            <person name="Ganley A.R."/>
            <person name="Griffiths S.A."/>
            <person name="Guo Y."/>
            <person name="Hamelin R.C."/>
            <person name="Henrissat B."/>
            <person name="Kabir M.S."/>
            <person name="Jashni M.K."/>
            <person name="Kema G."/>
            <person name="Klaubauf S."/>
            <person name="Lapidus A."/>
            <person name="Levasseur A."/>
            <person name="Lindquist E."/>
            <person name="Mehrabi R."/>
            <person name="Ohm R.A."/>
            <person name="Owen T.J."/>
            <person name="Salamov A."/>
            <person name="Schwelm A."/>
            <person name="Schijlen E."/>
            <person name="Sun H."/>
            <person name="van den Burg H.A."/>
            <person name="van Ham R.C.H.J."/>
            <person name="Zhang S."/>
            <person name="Goodwin S.B."/>
            <person name="Grigoriev I.V."/>
            <person name="Collemare J."/>
            <person name="Bradshaw R.E."/>
        </authorList>
    </citation>
    <scope>NUCLEOTIDE SEQUENCE [LARGE SCALE GENOMIC DNA]</scope>
    <source>
        <strain evidence="4">NZE10 / CBS 128990</strain>
    </source>
</reference>